<evidence type="ECO:0000313" key="1">
    <source>
        <dbReference type="EMBL" id="KAI5664420.1"/>
    </source>
</evidence>
<organism evidence="1 2">
    <name type="scientific">Catharanthus roseus</name>
    <name type="common">Madagascar periwinkle</name>
    <name type="synonym">Vinca rosea</name>
    <dbReference type="NCBI Taxonomy" id="4058"/>
    <lineage>
        <taxon>Eukaryota</taxon>
        <taxon>Viridiplantae</taxon>
        <taxon>Streptophyta</taxon>
        <taxon>Embryophyta</taxon>
        <taxon>Tracheophyta</taxon>
        <taxon>Spermatophyta</taxon>
        <taxon>Magnoliopsida</taxon>
        <taxon>eudicotyledons</taxon>
        <taxon>Gunneridae</taxon>
        <taxon>Pentapetalae</taxon>
        <taxon>asterids</taxon>
        <taxon>lamiids</taxon>
        <taxon>Gentianales</taxon>
        <taxon>Apocynaceae</taxon>
        <taxon>Rauvolfioideae</taxon>
        <taxon>Vinceae</taxon>
        <taxon>Catharanthinae</taxon>
        <taxon>Catharanthus</taxon>
    </lineage>
</organism>
<protein>
    <submittedName>
        <fullName evidence="1">Uncharacterized protein</fullName>
    </submittedName>
</protein>
<name>A0ACC0AU68_CATRO</name>
<proteinExistence type="predicted"/>
<gene>
    <name evidence="1" type="ORF">M9H77_23743</name>
</gene>
<keyword evidence="2" id="KW-1185">Reference proteome</keyword>
<reference evidence="2" key="1">
    <citation type="journal article" date="2023" name="Nat. Plants">
        <title>Single-cell RNA sequencing provides a high-resolution roadmap for understanding the multicellular compartmentation of specialized metabolism.</title>
        <authorList>
            <person name="Sun S."/>
            <person name="Shen X."/>
            <person name="Li Y."/>
            <person name="Li Y."/>
            <person name="Wang S."/>
            <person name="Li R."/>
            <person name="Zhang H."/>
            <person name="Shen G."/>
            <person name="Guo B."/>
            <person name="Wei J."/>
            <person name="Xu J."/>
            <person name="St-Pierre B."/>
            <person name="Chen S."/>
            <person name="Sun C."/>
        </authorList>
    </citation>
    <scope>NUCLEOTIDE SEQUENCE [LARGE SCALE GENOMIC DNA]</scope>
</reference>
<sequence>MLMEIIIGTDALLKRRRLLKFLFLEVVLCLDMSPRDLVVHLKTLEILPNLEEVDPIVSEDTGILPTYINFLVENNEDTVQSPDFVSFSISELIIALVRLQAPNPLPLSIGRGKALEEQPFVTISQHGVNVIKECQN</sequence>
<dbReference type="Proteomes" id="UP001060085">
    <property type="component" value="Linkage Group LG05"/>
</dbReference>
<dbReference type="EMBL" id="CM044705">
    <property type="protein sequence ID" value="KAI5664420.1"/>
    <property type="molecule type" value="Genomic_DNA"/>
</dbReference>
<evidence type="ECO:0000313" key="2">
    <source>
        <dbReference type="Proteomes" id="UP001060085"/>
    </source>
</evidence>
<accession>A0ACC0AU68</accession>
<comment type="caution">
    <text evidence="1">The sequence shown here is derived from an EMBL/GenBank/DDBJ whole genome shotgun (WGS) entry which is preliminary data.</text>
</comment>